<organism evidence="2 3">
    <name type="scientific">Novymonas esmeraldas</name>
    <dbReference type="NCBI Taxonomy" id="1808958"/>
    <lineage>
        <taxon>Eukaryota</taxon>
        <taxon>Discoba</taxon>
        <taxon>Euglenozoa</taxon>
        <taxon>Kinetoplastea</taxon>
        <taxon>Metakinetoplastina</taxon>
        <taxon>Trypanosomatida</taxon>
        <taxon>Trypanosomatidae</taxon>
        <taxon>Novymonas</taxon>
    </lineage>
</organism>
<dbReference type="EMBL" id="JAECZO010000078">
    <property type="protein sequence ID" value="KAK7196507.1"/>
    <property type="molecule type" value="Genomic_DNA"/>
</dbReference>
<feature type="region of interest" description="Disordered" evidence="1">
    <location>
        <begin position="1"/>
        <end position="56"/>
    </location>
</feature>
<feature type="region of interest" description="Disordered" evidence="1">
    <location>
        <begin position="443"/>
        <end position="476"/>
    </location>
</feature>
<feature type="region of interest" description="Disordered" evidence="1">
    <location>
        <begin position="559"/>
        <end position="588"/>
    </location>
</feature>
<proteinExistence type="predicted"/>
<feature type="region of interest" description="Disordered" evidence="1">
    <location>
        <begin position="408"/>
        <end position="430"/>
    </location>
</feature>
<evidence type="ECO:0000256" key="1">
    <source>
        <dbReference type="SAM" id="MobiDB-lite"/>
    </source>
</evidence>
<feature type="compositionally biased region" description="Gly residues" evidence="1">
    <location>
        <begin position="460"/>
        <end position="469"/>
    </location>
</feature>
<feature type="compositionally biased region" description="Low complexity" evidence="1">
    <location>
        <begin position="16"/>
        <end position="32"/>
    </location>
</feature>
<name>A0AAW0ESI6_9TRYP</name>
<evidence type="ECO:0000313" key="3">
    <source>
        <dbReference type="Proteomes" id="UP001430356"/>
    </source>
</evidence>
<feature type="compositionally biased region" description="Low complexity" evidence="1">
    <location>
        <begin position="447"/>
        <end position="459"/>
    </location>
</feature>
<sequence>MEAEGGHAALSLGVLADPRSSPASDAAPSSPSLHRRHRERRQVSPQTRRALPPRPCTAVVGVPTLLRGCESQLCSSPTKHAAAAHLGAECASSMPSSCGATVETDSRHDGAPTRPLAAVIIAAAAPLTLTPASSSLSLPVSAVPLTSSTVTTATAAAAAAAATTAAAGGSSSARRLTPWSSTSLGEVAPLHFDDGARQMSLERLRRTPPALDCLSTDLRDSTALLDLAPHADSSRPATGGSCVPLLCCGPPQQHASERQRRASSADMFLALAPAPSPPPVSSEDAVLSASSPMSPMVGGRLAGVDVLSAAWSGTTGADARELTTPLVSSGVGSGSARSSGSAGITVAAAAAAAAAAATRSVQQRRSRSFDTPHLLSAAAAAGYGSSCDDLSRCYAERRDLSTITASCRTSEHARERQDDVSRPPPVMHPSVSAVTVSTMTAPLGGETTTHTTAAHNAGSGDTGVSGGDTEGSLGVRPGLRRAVSCDTLASISSSHSRPVLTPPAVGPAAISGAASGTTTVSTTTSVTYTRKNVCLGTLDFYGQPITSLSTLLVQMSLRSGGEHDDADPPEPRPGAVCSTAPGPQHPTRNTLSMQNLKAHTQQMGEMAPEDKVERFRAKPDAAAPTGATGTHGYAAAASTLRRRHTYTKFSSMAATTTMTGTAAPPPTIGAAAAAAASAAASAKQRVGSLKDVLQECQFLSLNDVLSAIADTHVHELREAQQQLGRGHDVLCDGDPQRSTAPPATTGEVSAACAPLVPSHEPAMTAAVRGETADAPLPDVATTSIPLLQASLSSIDPQRALTLAAAITEVSLNLDRSTEASLAGSTLAAASSAPAPSATSRALLSRHESTTVGTFSIGEHTSSGAISASFPAVPVCVAVSHPSTAATPTRLRSTVLSSSRSSTTAADTGRGVAPVLVPETFMAAAAAAVTVDGLGSPDAATCPCDPLECKVLRSMSVDDVDSAVARRRWDGAEDRHVRTPTSPGATATPTAATLRVTRRRERRSLVKWHGLSAADDDAPVANTRPIAAVVVVNELRSYEAPEETWVGADSGGVCGRSGAGDHAETCKSTATVTVASSAEANTTTTPTTTGSTVASLTDVRLVIESIACASIEDELSNTAQLRRWARSAARLELLQPSTNTEVTT</sequence>
<evidence type="ECO:0000313" key="2">
    <source>
        <dbReference type="EMBL" id="KAK7196507.1"/>
    </source>
</evidence>
<gene>
    <name evidence="2" type="ORF">NESM_000588400</name>
</gene>
<dbReference type="Proteomes" id="UP001430356">
    <property type="component" value="Unassembled WGS sequence"/>
</dbReference>
<dbReference type="AlphaFoldDB" id="A0AAW0ESI6"/>
<reference evidence="2 3" key="1">
    <citation type="journal article" date="2021" name="MBio">
        <title>A New Model Trypanosomatid, Novymonas esmeraldas: Genomic Perception of Its 'Candidatus Pandoraea novymonadis' Endosymbiont.</title>
        <authorList>
            <person name="Zakharova A."/>
            <person name="Saura A."/>
            <person name="Butenko A."/>
            <person name="Podesvova L."/>
            <person name="Warmusova S."/>
            <person name="Kostygov A.Y."/>
            <person name="Nenarokova A."/>
            <person name="Lukes J."/>
            <person name="Opperdoes F.R."/>
            <person name="Yurchenko V."/>
        </authorList>
    </citation>
    <scope>NUCLEOTIDE SEQUENCE [LARGE SCALE GENOMIC DNA]</scope>
    <source>
        <strain evidence="2 3">E262AT.01</strain>
    </source>
</reference>
<feature type="compositionally biased region" description="Basic and acidic residues" evidence="1">
    <location>
        <begin position="409"/>
        <end position="421"/>
    </location>
</feature>
<accession>A0AAW0ESI6</accession>
<comment type="caution">
    <text evidence="2">The sequence shown here is derived from an EMBL/GenBank/DDBJ whole genome shotgun (WGS) entry which is preliminary data.</text>
</comment>
<keyword evidence="3" id="KW-1185">Reference proteome</keyword>
<protein>
    <submittedName>
        <fullName evidence="2">Uncharacterized protein</fullName>
    </submittedName>
</protein>